<comment type="caution">
    <text evidence="1">The sequence shown here is derived from an EMBL/GenBank/DDBJ whole genome shotgun (WGS) entry which is preliminary data.</text>
</comment>
<name>A0A815Y2U6_9BILA</name>
<organism evidence="1 2">
    <name type="scientific">Rotaria magnacalcarata</name>
    <dbReference type="NCBI Taxonomy" id="392030"/>
    <lineage>
        <taxon>Eukaryota</taxon>
        <taxon>Metazoa</taxon>
        <taxon>Spiralia</taxon>
        <taxon>Gnathifera</taxon>
        <taxon>Rotifera</taxon>
        <taxon>Eurotatoria</taxon>
        <taxon>Bdelloidea</taxon>
        <taxon>Philodinida</taxon>
        <taxon>Philodinidae</taxon>
        <taxon>Rotaria</taxon>
    </lineage>
</organism>
<protein>
    <submittedName>
        <fullName evidence="1">Uncharacterized protein</fullName>
    </submittedName>
</protein>
<evidence type="ECO:0000313" key="1">
    <source>
        <dbReference type="EMBL" id="CAF1565056.1"/>
    </source>
</evidence>
<dbReference type="EMBL" id="CAJNOW010009529">
    <property type="protein sequence ID" value="CAF1565056.1"/>
    <property type="molecule type" value="Genomic_DNA"/>
</dbReference>
<proteinExistence type="predicted"/>
<reference evidence="1" key="1">
    <citation type="submission" date="2021-02" db="EMBL/GenBank/DDBJ databases">
        <authorList>
            <person name="Nowell W R."/>
        </authorList>
    </citation>
    <scope>NUCLEOTIDE SEQUENCE</scope>
</reference>
<dbReference type="Proteomes" id="UP000663834">
    <property type="component" value="Unassembled WGS sequence"/>
</dbReference>
<accession>A0A815Y2U6</accession>
<evidence type="ECO:0000313" key="2">
    <source>
        <dbReference type="Proteomes" id="UP000663834"/>
    </source>
</evidence>
<gene>
    <name evidence="1" type="ORF">KQP761_LOCUS18688</name>
</gene>
<dbReference type="AlphaFoldDB" id="A0A815Y2U6"/>
<sequence>MLDFLSIHVPVELESRWTQIHRITKCILVNNPTIIEYWVHIRRNSFYCRLSRLKFYNTNDVWSKLLTNNGDISLNEINEVYQFIRTSIHLAITDNNCTSSYYAQTKPNEDDKRTTTITLSSRLLQSDSYSFLFVAAAVLLRELTRAVWPRCLIYKDVNQYIRNPLFFSWTGMPVKLWPEYLKRQAQKRHNKRERYYITHPSDGFTSLVADMGNLFQHVFYNGEVHLYEDIDDQNGQVVTEVALKTHDTPSAVCAARYLDERFLNDFFNLHRYSLDKVRQVKDQSCPYYKYSPSKHHEGSGRFYLVVNNTPITQHWSSTYGYYIPSLGPCYEYKPYHPFEPRQFYEQVCFSGHPNPESYSKCYRIIDRYIRTDDPFFVENRSLFRRTKSIPWFIKSEIFDTEVEIYRRAPHYYYDDIEARRGSCLSIATTELDTISPYCDIIGYGVDDESSTITAEEMQQDKAVRQNNFMRALEMANTIIDHNPEVFAFYWYTWTRRDRTYSNSLPPEQITRRMVKRMPVPTEEEQLCM</sequence>
<dbReference type="OrthoDB" id="10314054at2759"/>